<reference evidence="2 3" key="1">
    <citation type="submission" date="2018-06" db="EMBL/GenBank/DDBJ databases">
        <title>Complete genome sequence of Paracoccus mutanolyticus strain RSP-02 isolated from cellulosic waste.</title>
        <authorList>
            <person name="Amrutha R.N."/>
            <person name="Shrivastav A."/>
            <person name="Buddana S.K."/>
            <person name="Deshpande U."/>
            <person name="Prakasham R.S."/>
        </authorList>
    </citation>
    <scope>NUCLEOTIDE SEQUENCE [LARGE SCALE GENOMIC DNA]</scope>
    <source>
        <strain evidence="2 3">RSP-02</strain>
    </source>
</reference>
<dbReference type="Proteomes" id="UP000249922">
    <property type="component" value="Chromosome"/>
</dbReference>
<accession>A0ABN5M404</accession>
<keyword evidence="3" id="KW-1185">Reference proteome</keyword>
<feature type="compositionally biased region" description="Basic residues" evidence="1">
    <location>
        <begin position="51"/>
        <end position="62"/>
    </location>
</feature>
<protein>
    <submittedName>
        <fullName evidence="2">Uncharacterized protein</fullName>
    </submittedName>
</protein>
<evidence type="ECO:0000313" key="2">
    <source>
        <dbReference type="EMBL" id="AWX92504.1"/>
    </source>
</evidence>
<gene>
    <name evidence="2" type="ORF">DPM13_02720</name>
</gene>
<feature type="region of interest" description="Disordered" evidence="1">
    <location>
        <begin position="41"/>
        <end position="82"/>
    </location>
</feature>
<name>A0ABN5M404_9RHOB</name>
<evidence type="ECO:0000313" key="3">
    <source>
        <dbReference type="Proteomes" id="UP000249922"/>
    </source>
</evidence>
<evidence type="ECO:0000256" key="1">
    <source>
        <dbReference type="SAM" id="MobiDB-lite"/>
    </source>
</evidence>
<proteinExistence type="predicted"/>
<dbReference type="EMBL" id="CP030239">
    <property type="protein sequence ID" value="AWX92504.1"/>
    <property type="molecule type" value="Genomic_DNA"/>
</dbReference>
<sequence>MLMGSETGLEIGIGQRVTVRLSEAVPLTGGLMLELLEVEGRPLPQGSGMRGRGKGPMRKRATQARLAEVKRAQKRRRVRRDR</sequence>
<feature type="compositionally biased region" description="Basic residues" evidence="1">
    <location>
        <begin position="72"/>
        <end position="82"/>
    </location>
</feature>
<organism evidence="2 3">
    <name type="scientific">Paracoccus mutanolyticus</name>
    <dbReference type="NCBI Taxonomy" id="1499308"/>
    <lineage>
        <taxon>Bacteria</taxon>
        <taxon>Pseudomonadati</taxon>
        <taxon>Pseudomonadota</taxon>
        <taxon>Alphaproteobacteria</taxon>
        <taxon>Rhodobacterales</taxon>
        <taxon>Paracoccaceae</taxon>
        <taxon>Paracoccus</taxon>
    </lineage>
</organism>